<feature type="transmembrane region" description="Helical" evidence="9">
    <location>
        <begin position="969"/>
        <end position="990"/>
    </location>
</feature>
<dbReference type="InterPro" id="IPR024079">
    <property type="entry name" value="MetalloPept_cat_dom_sf"/>
</dbReference>
<feature type="domain" description="Peptidase M13 C-terminal" evidence="10">
    <location>
        <begin position="2352"/>
        <end position="2426"/>
    </location>
</feature>
<feature type="compositionally biased region" description="Low complexity" evidence="8">
    <location>
        <begin position="1693"/>
        <end position="1722"/>
    </location>
</feature>
<comment type="cofactor">
    <cofactor evidence="1">
        <name>Zn(2+)</name>
        <dbReference type="ChEBI" id="CHEBI:29105"/>
    </cofactor>
</comment>
<dbReference type="Pfam" id="PF05649">
    <property type="entry name" value="Peptidase_M13_N"/>
    <property type="match status" value="3"/>
</dbReference>
<dbReference type="Gene3D" id="3.40.390.10">
    <property type="entry name" value="Collagenase (Catalytic Domain)"/>
    <property type="match status" value="3"/>
</dbReference>
<feature type="region of interest" description="Disordered" evidence="8">
    <location>
        <begin position="716"/>
        <end position="934"/>
    </location>
</feature>
<evidence type="ECO:0000256" key="3">
    <source>
        <dbReference type="ARBA" id="ARBA00022670"/>
    </source>
</evidence>
<organism evidence="12 13">
    <name type="scientific">Amblyomma americanum</name>
    <name type="common">Lone star tick</name>
    <dbReference type="NCBI Taxonomy" id="6943"/>
    <lineage>
        <taxon>Eukaryota</taxon>
        <taxon>Metazoa</taxon>
        <taxon>Ecdysozoa</taxon>
        <taxon>Arthropoda</taxon>
        <taxon>Chelicerata</taxon>
        <taxon>Arachnida</taxon>
        <taxon>Acari</taxon>
        <taxon>Parasitiformes</taxon>
        <taxon>Ixodida</taxon>
        <taxon>Ixodoidea</taxon>
        <taxon>Ixodidae</taxon>
        <taxon>Amblyomminae</taxon>
        <taxon>Amblyomma</taxon>
    </lineage>
</organism>
<keyword evidence="13" id="KW-1185">Reference proteome</keyword>
<feature type="domain" description="Peptidase M13 N-terminal" evidence="11">
    <location>
        <begin position="1024"/>
        <end position="1393"/>
    </location>
</feature>
<dbReference type="PROSITE" id="PS51885">
    <property type="entry name" value="NEPRILYSIN"/>
    <property type="match status" value="2"/>
</dbReference>
<keyword evidence="3" id="KW-0645">Protease</keyword>
<keyword evidence="6" id="KW-0862">Zinc</keyword>
<feature type="region of interest" description="Disordered" evidence="8">
    <location>
        <begin position="1622"/>
        <end position="1824"/>
    </location>
</feature>
<dbReference type="PANTHER" id="PTHR11733">
    <property type="entry name" value="ZINC METALLOPROTEASE FAMILY M13 NEPRILYSIN-RELATED"/>
    <property type="match status" value="1"/>
</dbReference>
<dbReference type="InterPro" id="IPR000718">
    <property type="entry name" value="Peptidase_M13"/>
</dbReference>
<dbReference type="GO" id="GO:0046872">
    <property type="term" value="F:metal ion binding"/>
    <property type="evidence" value="ECO:0007669"/>
    <property type="project" value="UniProtKB-KW"/>
</dbReference>
<evidence type="ECO:0000256" key="7">
    <source>
        <dbReference type="ARBA" id="ARBA00023049"/>
    </source>
</evidence>
<evidence type="ECO:0000256" key="9">
    <source>
        <dbReference type="SAM" id="Phobius"/>
    </source>
</evidence>
<evidence type="ECO:0008006" key="14">
    <source>
        <dbReference type="Google" id="ProtNLM"/>
    </source>
</evidence>
<dbReference type="Proteomes" id="UP001321473">
    <property type="component" value="Unassembled WGS sequence"/>
</dbReference>
<reference evidence="12 13" key="1">
    <citation type="journal article" date="2023" name="Arcadia Sci">
        <title>De novo assembly of a long-read Amblyomma americanum tick genome.</title>
        <authorList>
            <person name="Chou S."/>
            <person name="Poskanzer K.E."/>
            <person name="Rollins M."/>
            <person name="Thuy-Boun P.S."/>
        </authorList>
    </citation>
    <scope>NUCLEOTIDE SEQUENCE [LARGE SCALE GENOMIC DNA]</scope>
    <source>
        <strain evidence="12">F_SG_1</strain>
        <tissue evidence="12">Salivary glands</tissue>
    </source>
</reference>
<keyword evidence="7" id="KW-0482">Metalloprotease</keyword>
<evidence type="ECO:0000256" key="4">
    <source>
        <dbReference type="ARBA" id="ARBA00022723"/>
    </source>
</evidence>
<dbReference type="GO" id="GO:0016485">
    <property type="term" value="P:protein processing"/>
    <property type="evidence" value="ECO:0007669"/>
    <property type="project" value="TreeGrafter"/>
</dbReference>
<evidence type="ECO:0000256" key="1">
    <source>
        <dbReference type="ARBA" id="ARBA00001947"/>
    </source>
</evidence>
<dbReference type="InterPro" id="IPR008753">
    <property type="entry name" value="Peptidase_M13_N"/>
</dbReference>
<keyword evidence="9" id="KW-1133">Transmembrane helix</keyword>
<proteinExistence type="inferred from homology"/>
<dbReference type="InterPro" id="IPR042089">
    <property type="entry name" value="Peptidase_M13_dom_2"/>
</dbReference>
<feature type="transmembrane region" description="Helical" evidence="9">
    <location>
        <begin position="61"/>
        <end position="82"/>
    </location>
</feature>
<accession>A0AAQ4F7K7</accession>
<evidence type="ECO:0000256" key="5">
    <source>
        <dbReference type="ARBA" id="ARBA00022801"/>
    </source>
</evidence>
<feature type="domain" description="Peptidase M13 C-terminal" evidence="10">
    <location>
        <begin position="1463"/>
        <end position="1537"/>
    </location>
</feature>
<evidence type="ECO:0000313" key="13">
    <source>
        <dbReference type="Proteomes" id="UP001321473"/>
    </source>
</evidence>
<feature type="compositionally biased region" description="Basic and acidic residues" evidence="8">
    <location>
        <begin position="738"/>
        <end position="749"/>
    </location>
</feature>
<feature type="compositionally biased region" description="Basic and acidic residues" evidence="8">
    <location>
        <begin position="1"/>
        <end position="16"/>
    </location>
</feature>
<sequence length="2522" mass="275245">MAKKTKGEKPAADDKKGGRRKERSTMTGSEPANPSAGKSLKLRSPATFAASAEQEARKRKVAMVVAAAVIAAGTIAFFAFVAEVHLSIKHKKYCDSEDCLSHVDMLTANLDGNINPCEDFSAYVCSAWTPTAEYREHVKTPIDGMLYTRFVGFSKMLAEGTKKLPVGDKALTMYESCMSSDTTKVTNLDNFRRLMKAIGLSWPEQPAANVSALGTLLAMAYKWQMPLWMSVAVPVTRDTEKWRLQIKPGHYINILRNQYENVRSGGGYTAYWQGYYNAFRSNSTQRLDEPSIEAVADTEGAILGNLKSSFASLKKIPAVMPFSSIGNYTAPLSANAWLEQLNLHLELTPPVLPDHQVITSDTGFLTTIGAMFANYTNQSILSHLAWSFVQLYAPITSPNLQVVRFGDPWKAQLYRPVFCAHHVEETFKLLVFAVEYVSRLTRKDQVIVNMGYSSLISTLLGMLNSSTWLDSESQKLVGSKVAAVQAILWPSSNAIVSETLEERYSDYPTKEETFGDYWISARFAISRHNRTDWFEAAQSLPMNVPPAEFEYDYVLNNIEIPIGIVNSPLYYRSGTRAMFYGGLGFQMALEILNALDKEGIRWNSDGEPVASILSEGSTKTFESKDSCLKGEGIESIFPEIPAVEVAYSAMIRAIQSGQTALPTEGLSEDKIFFMTMCYMMCRSTTTHDSIDTCGKIVRNSPVFQKAFMCRNENAEGHLQGSSLPTYFSTDPAGMAKKTKGEKPAADDKKGGRRKERSTKTGSEPANPSAGKSEKVADPTSPLSTTTGVGAGGKIPGEETAASPWQTQKTQATTSATSTALSGEASAQAKHSGSAEPELPGHRATSDAPPVRPPRIVKQLRSTGTTSPMLSSPASSVAPSPASPGESRPAASATGSERWQRPDAPGACSGAARAKSPVGSIEADGPAKGKSPLSSIASPATKAIRGAATILRSPATLAASAEQEVQKRKVVMVVAAAVIAVGTIAFFAFVAEVNLSKKHKKYCDSEDCLSHVDMLTANLDGNIDPCEDFSAYVCSAWTPTAEFREHVKTPIDGMLYARFVGFSKMLAEGTKKLPVGDKALAMYESCMSSNTTKVTNLDNFRRLMKAIGLSWPETPAANVSALGTLLAMAYKWQMPLWMSVAVPVTRDTEKWRLQIKPGHYINILRNQYENVRSGGGYTAYWQGYYNAFRSNSTHPLDEPSIEAVADTEGAILGNLKSSFASLKKIPAVMPFSCIGNYTAPLSANAWLEQLNLHLELTPPVLPDHQVITSDTGFLTTIGALFANYTNQTVLSHLSWSFVQLYAPISSPNLQVVRFGDPWKAQLYRPVICAHHVEETFKLLVFAVEFVSRLTRKDQVIVNMGYSSLISTLLDMLNSSSWLDSESQKLVGSKVAAVQAILWPSSNAIVSETLEERYSDYPTKEEMFGDYWISARFAISRHNRTDWFEAAQSLPMNVPPAEFEYDYVLNNIEIPIGIVDSPLYYRSGTKAMFYGGLGFQMALEILNALDKEGIRWNSDGEPVASILSEGSTKTFESKDNCLKGEGIESIFPEIPAVEVAYSAMIRAIKSGQTALPTEGLSEDKIFFMTICYMMCRSTTTHDSIDTCGKIVRNSPVFQKAFMCRNAGMAKKTKGEKPAADVKKGGRREERSTKTGSEPANPSAGKSENGADPTSPLSTTTGVGAGGKIPGEETAASPWQTQKTQATTPATSTALSGEASAQAQHSSSAEPELPGHRLTRDAPPMRPPRIVKQMRSPAGTTSPLLSSPAISVAPSPASPGESRPPASATGSERWQRLDAPGACSGAARAKSPVGSIEADGPAKGKSPLSSIASPATKAIRGAATILRSPATSAASAEQEARKRKVAMVVAAAVIAAGTIAFFAFVAEVHLSIKHKKYCDSEDCLSHVDMLTANLDGNINPCEDFSAYVCSAWTPTAEYREHVKTPIDGMLYARFVGFSKMLAEGTKKLPVGDKALAMYESCMSSDTTKVTNLDNFRRLMKAIGLSWPEQPAANVSALGTLLAMAYKWQMPLWMSVAVPVTRDTEKWRLQIKPGHYINILRNQYENVRSGGGYTAYWQGYYNAFRSNSTHRLDEPSIEAVADTEGAILGNLKRSFASLKKIPAVLPFSSIGNYTAPLSANAWLEQLNLHLELTPPVLPDHQVITSDTGFLTTIGAMFANYTNQSILSHLAWSFVQLYAPITSPNLQVVRFGDPWKAQLYRPVFCAHHVEETFKLLVFAVEYVSRLTRKDQVIVNMGYSSLISTLLGMLNSSTWLDSESQKLVGSKVAAVQAILWPSSNAIVSETLEERYSDYPTKEETFGDYWISARFAISRHNRTDWFEAAQSLPMNVPPAEFEYDYVLNNIEIPIGIVNSPLYYRSGTRAMFYGGLGFQMALEILNALDKEGIRWNSDGEPVASILSEGSTKTFESKDSCLKGEGIESIFPEIPAVEVAYSAMIRAIQSGQTDLPTEGLSEDKIFFMTICYMMCRSTTTHDSIDTCGKIVRNSPVFQKAFMCRNGTKMNPTKKCVFFT</sequence>
<feature type="compositionally biased region" description="Polar residues" evidence="8">
    <location>
        <begin position="719"/>
        <end position="728"/>
    </location>
</feature>
<dbReference type="GO" id="GO:0005886">
    <property type="term" value="C:plasma membrane"/>
    <property type="evidence" value="ECO:0007669"/>
    <property type="project" value="TreeGrafter"/>
</dbReference>
<feature type="compositionally biased region" description="Basic and acidic residues" evidence="8">
    <location>
        <begin position="1626"/>
        <end position="1646"/>
    </location>
</feature>
<keyword evidence="4" id="KW-0479">Metal-binding</keyword>
<dbReference type="Pfam" id="PF01431">
    <property type="entry name" value="Peptidase_M13"/>
    <property type="match status" value="3"/>
</dbReference>
<evidence type="ECO:0000259" key="11">
    <source>
        <dbReference type="Pfam" id="PF05649"/>
    </source>
</evidence>
<feature type="domain" description="Peptidase M13 C-terminal" evidence="10">
    <location>
        <begin position="555"/>
        <end position="711"/>
    </location>
</feature>
<evidence type="ECO:0000313" key="12">
    <source>
        <dbReference type="EMBL" id="KAK8783167.1"/>
    </source>
</evidence>
<comment type="similarity">
    <text evidence="2">Belongs to the peptidase M13 family.</text>
</comment>
<evidence type="ECO:0000259" key="10">
    <source>
        <dbReference type="Pfam" id="PF01431"/>
    </source>
</evidence>
<feature type="compositionally biased region" description="Low complexity" evidence="8">
    <location>
        <begin position="866"/>
        <end position="883"/>
    </location>
</feature>
<keyword evidence="9" id="KW-0472">Membrane</keyword>
<feature type="compositionally biased region" description="Low complexity" evidence="8">
    <location>
        <begin position="805"/>
        <end position="821"/>
    </location>
</feature>
<evidence type="ECO:0000256" key="8">
    <source>
        <dbReference type="SAM" id="MobiDB-lite"/>
    </source>
</evidence>
<feature type="region of interest" description="Disordered" evidence="8">
    <location>
        <begin position="1"/>
        <end position="44"/>
    </location>
</feature>
<feature type="domain" description="Peptidase M13 N-terminal" evidence="11">
    <location>
        <begin position="1913"/>
        <end position="2282"/>
    </location>
</feature>
<dbReference type="InterPro" id="IPR018497">
    <property type="entry name" value="Peptidase_M13_C"/>
</dbReference>
<gene>
    <name evidence="12" type="ORF">V5799_015493</name>
</gene>
<feature type="compositionally biased region" description="Polar residues" evidence="8">
    <location>
        <begin position="1647"/>
        <end position="1659"/>
    </location>
</feature>
<keyword evidence="9" id="KW-0812">Transmembrane</keyword>
<feature type="compositionally biased region" description="Low complexity" evidence="8">
    <location>
        <begin position="1755"/>
        <end position="1772"/>
    </location>
</feature>
<protein>
    <recommendedName>
        <fullName evidence="14">M13 family peptidase</fullName>
    </recommendedName>
</protein>
<name>A0AAQ4F7K7_AMBAM</name>
<feature type="domain" description="Peptidase M13 N-terminal" evidence="11">
    <location>
        <begin position="116"/>
        <end position="485"/>
    </location>
</feature>
<comment type="caution">
    <text evidence="12">The sequence shown here is derived from an EMBL/GenBank/DDBJ whole genome shotgun (WGS) entry which is preliminary data.</text>
</comment>
<dbReference type="PANTHER" id="PTHR11733:SF241">
    <property type="entry name" value="GH26575P-RELATED"/>
    <property type="match status" value="1"/>
</dbReference>
<dbReference type="Gene3D" id="1.10.1380.10">
    <property type="entry name" value="Neutral endopeptidase , domain2"/>
    <property type="match status" value="3"/>
</dbReference>
<evidence type="ECO:0000256" key="6">
    <source>
        <dbReference type="ARBA" id="ARBA00022833"/>
    </source>
</evidence>
<keyword evidence="5" id="KW-0378">Hydrolase</keyword>
<evidence type="ECO:0000256" key="2">
    <source>
        <dbReference type="ARBA" id="ARBA00007357"/>
    </source>
</evidence>
<dbReference type="GO" id="GO:0004222">
    <property type="term" value="F:metalloendopeptidase activity"/>
    <property type="evidence" value="ECO:0007669"/>
    <property type="project" value="InterPro"/>
</dbReference>
<dbReference type="SUPFAM" id="SSF55486">
    <property type="entry name" value="Metalloproteases ('zincins'), catalytic domain"/>
    <property type="match status" value="3"/>
</dbReference>
<dbReference type="EMBL" id="JARKHS020005833">
    <property type="protein sequence ID" value="KAK8783167.1"/>
    <property type="molecule type" value="Genomic_DNA"/>
</dbReference>